<reference evidence="4" key="2">
    <citation type="journal article" date="2023" name="Science">
        <title>Genomic signatures of disease resistance in endangered staghorn corals.</title>
        <authorList>
            <person name="Vollmer S.V."/>
            <person name="Selwyn J.D."/>
            <person name="Despard B.A."/>
            <person name="Roesel C.L."/>
        </authorList>
    </citation>
    <scope>NUCLEOTIDE SEQUENCE</scope>
    <source>
        <strain evidence="4">K2</strain>
    </source>
</reference>
<feature type="region of interest" description="Disordered" evidence="1">
    <location>
        <begin position="903"/>
        <end position="923"/>
    </location>
</feature>
<dbReference type="PROSITE" id="PS51791">
    <property type="entry name" value="HSAC2"/>
    <property type="match status" value="1"/>
</dbReference>
<organism evidence="4 5">
    <name type="scientific">Acropora cervicornis</name>
    <name type="common">Staghorn coral</name>
    <dbReference type="NCBI Taxonomy" id="6130"/>
    <lineage>
        <taxon>Eukaryota</taxon>
        <taxon>Metazoa</taxon>
        <taxon>Cnidaria</taxon>
        <taxon>Anthozoa</taxon>
        <taxon>Hexacorallia</taxon>
        <taxon>Scleractinia</taxon>
        <taxon>Astrocoeniina</taxon>
        <taxon>Acroporidae</taxon>
        <taxon>Acropora</taxon>
    </lineage>
</organism>
<dbReference type="GO" id="GO:0045334">
    <property type="term" value="C:clathrin-coated endocytic vesicle"/>
    <property type="evidence" value="ECO:0007669"/>
    <property type="project" value="TreeGrafter"/>
</dbReference>
<proteinExistence type="predicted"/>
<dbReference type="Pfam" id="PF02383">
    <property type="entry name" value="Syja_N"/>
    <property type="match status" value="1"/>
</dbReference>
<evidence type="ECO:0000313" key="5">
    <source>
        <dbReference type="Proteomes" id="UP001249851"/>
    </source>
</evidence>
<feature type="domain" description="HSac2" evidence="3">
    <location>
        <begin position="485"/>
        <end position="651"/>
    </location>
</feature>
<dbReference type="GO" id="GO:2001135">
    <property type="term" value="P:regulation of endocytic recycling"/>
    <property type="evidence" value="ECO:0007669"/>
    <property type="project" value="TreeGrafter"/>
</dbReference>
<dbReference type="PROSITE" id="PS50275">
    <property type="entry name" value="SAC"/>
    <property type="match status" value="1"/>
</dbReference>
<evidence type="ECO:0000256" key="1">
    <source>
        <dbReference type="SAM" id="MobiDB-lite"/>
    </source>
</evidence>
<feature type="region of interest" description="Disordered" evidence="1">
    <location>
        <begin position="655"/>
        <end position="685"/>
    </location>
</feature>
<feature type="region of interest" description="Disordered" evidence="1">
    <location>
        <begin position="867"/>
        <end position="888"/>
    </location>
</feature>
<dbReference type="PANTHER" id="PTHR45662">
    <property type="entry name" value="PHOSPHATIDYLINOSITIDE PHOSPHATASE SAC1"/>
    <property type="match status" value="1"/>
</dbReference>
<keyword evidence="5" id="KW-1185">Reference proteome</keyword>
<dbReference type="InterPro" id="IPR034753">
    <property type="entry name" value="hSac2"/>
</dbReference>
<dbReference type="InterPro" id="IPR002013">
    <property type="entry name" value="SAC_dom"/>
</dbReference>
<comment type="caution">
    <text evidence="4">The sequence shown here is derived from an EMBL/GenBank/DDBJ whole genome shotgun (WGS) entry which is preliminary data.</text>
</comment>
<reference evidence="4" key="1">
    <citation type="journal article" date="2023" name="G3 (Bethesda)">
        <title>Whole genome assembly and annotation of the endangered Caribbean coral Acropora cervicornis.</title>
        <authorList>
            <person name="Selwyn J.D."/>
            <person name="Vollmer S.V."/>
        </authorList>
    </citation>
    <scope>NUCLEOTIDE SEQUENCE</scope>
    <source>
        <strain evidence="4">K2</strain>
    </source>
</reference>
<dbReference type="GO" id="GO:0005769">
    <property type="term" value="C:early endosome"/>
    <property type="evidence" value="ECO:0007669"/>
    <property type="project" value="TreeGrafter"/>
</dbReference>
<feature type="compositionally biased region" description="Polar residues" evidence="1">
    <location>
        <begin position="655"/>
        <end position="681"/>
    </location>
</feature>
<dbReference type="AlphaFoldDB" id="A0AAD9R306"/>
<name>A0AAD9R306_ACRCE</name>
<feature type="domain" description="SAC" evidence="2">
    <location>
        <begin position="66"/>
        <end position="411"/>
    </location>
</feature>
<evidence type="ECO:0000259" key="3">
    <source>
        <dbReference type="PROSITE" id="PS51791"/>
    </source>
</evidence>
<dbReference type="InterPro" id="IPR022158">
    <property type="entry name" value="Inositol_phosphatase"/>
</dbReference>
<feature type="compositionally biased region" description="Low complexity" evidence="1">
    <location>
        <begin position="718"/>
        <end position="730"/>
    </location>
</feature>
<feature type="region of interest" description="Disordered" evidence="1">
    <location>
        <begin position="1065"/>
        <end position="1086"/>
    </location>
</feature>
<accession>A0AAD9R306</accession>
<dbReference type="GO" id="GO:0043812">
    <property type="term" value="F:phosphatidylinositol-4-phosphate phosphatase activity"/>
    <property type="evidence" value="ECO:0007669"/>
    <property type="project" value="TreeGrafter"/>
</dbReference>
<evidence type="ECO:0000259" key="2">
    <source>
        <dbReference type="PROSITE" id="PS50275"/>
    </source>
</evidence>
<dbReference type="Proteomes" id="UP001249851">
    <property type="component" value="Unassembled WGS sequence"/>
</dbReference>
<evidence type="ECO:0000313" key="4">
    <source>
        <dbReference type="EMBL" id="KAK2572184.1"/>
    </source>
</evidence>
<dbReference type="GO" id="GO:0046856">
    <property type="term" value="P:phosphatidylinositol dephosphorylation"/>
    <property type="evidence" value="ECO:0007669"/>
    <property type="project" value="TreeGrafter"/>
</dbReference>
<dbReference type="PANTHER" id="PTHR45662:SF8">
    <property type="entry name" value="PHOSPHATIDYLINOSITIDE PHOSPHATASE SAC2"/>
    <property type="match status" value="1"/>
</dbReference>
<gene>
    <name evidence="4" type="ORF">P5673_002395</name>
</gene>
<dbReference type="Pfam" id="PF12456">
    <property type="entry name" value="hSac2"/>
    <property type="match status" value="1"/>
</dbReference>
<dbReference type="EMBL" id="JARQWQ010000004">
    <property type="protein sequence ID" value="KAK2572184.1"/>
    <property type="molecule type" value="Genomic_DNA"/>
</dbReference>
<sequence length="1101" mass="125208">MYSSQLLCELHQKGGGLGGIENQQRGLGQTWSKIKTAASTLKEKNIKDKDLKDKEKLERRFVEELLKMFNDSDSFFYSPTGDLTNTLQRQFSGKYDQNEPLWRRCDKRFFWNVFMVQELLSAEDPVANRWVIPIIQGYCKIAHCINTFEEDDGDEDEDKKVLPFPPEEFDLVLVSRRSLNRAGTRYRRRGVDDDGDVANYVETEQIICTSTHNVSFVQVRGSVPVYWSQPGYKYRPPPRIDRGPEENQAAFRKHFDHQLELYKNVAVINLVDQTGREKIISDVFLENVLTYNSPFLTYITFDFHEYCRGMRFENVSVLVESILEVIKEVRHCWTDAKGIICDQRGVFRVNCMDCLDRTNVVQAALARHIMEQQLKKLGKQLPDQILPAPIRTAFQEMWASNGDAISRQYAGTAAMKGDFTRTGERRFTGVMKDGYNSANRYYLNRFKAAYRQTLIDVMLGNPMTEDIAALIAAMKNGPEEEQWTMEREECVAQLVQHCKQLLLTDEEECICGWALVDPFYSADGGEVTQDQDVILLLTYHAYYVASYDDEAERITQYERIVLEDLEKIEIGFETSFKARHLFIRIHRRHQGITGYFHTLRTIQHRTADDARSVLLCIADAFASARASLELGLKVVECRLDRKKSKTPPSLIQISSKSRLNSWSKPSCRPKSNSATEGTANDSSLSALHRSRLRSLPTSLSDSCLAERRLEDLEDLKVSVASAPQSSGSSGYDDEEDDSEMVFSELHGTHRDTGLESTENGCFGTEGEAHFEGKTVNDQSGNRNFDLSLLEGGLLSEDEFFKQRGFVVGDEQLINLEEGDDGHRDKTAKKGNISREMTQENNGCGQLGGEGFKEEGFEAGNEQLISFEEEDDDDESQRLRPTERGNGLGEVTQENVWYDQLKLESSDENGSEIKESKGTNTDEGHEITSEFYLGEVTRDKMPGIRQEKGQEEDFSASRQESKSHIYLRNGEVNSGERRISKGGKEEGHLISFEGSSGTMRVSYSSVELGSIADSSLDATNKRDKSPERRRFTGRFSGNRGLKIFANAQARGRTLIPELRSKLTSFSQQVRSRSPRMRPTLPNEQTSEQKMLRRKCRTKIIEL</sequence>
<feature type="region of interest" description="Disordered" evidence="1">
    <location>
        <begin position="718"/>
        <end position="737"/>
    </location>
</feature>
<protein>
    <submittedName>
        <fullName evidence="4">Phosphatidylinositide phosphatase SAC2</fullName>
    </submittedName>
</protein>